<keyword evidence="3" id="KW-0472">Membrane</keyword>
<feature type="coiled-coil region" evidence="1">
    <location>
        <begin position="154"/>
        <end position="195"/>
    </location>
</feature>
<accession>A0ABP9NTK0</accession>
<keyword evidence="3" id="KW-1133">Transmembrane helix</keyword>
<keyword evidence="6" id="KW-1185">Reference proteome</keyword>
<feature type="region of interest" description="Disordered" evidence="2">
    <location>
        <begin position="24"/>
        <end position="55"/>
    </location>
</feature>
<evidence type="ECO:0000313" key="5">
    <source>
        <dbReference type="EMBL" id="GAA5133939.1"/>
    </source>
</evidence>
<feature type="transmembrane region" description="Helical" evidence="3">
    <location>
        <begin position="260"/>
        <end position="281"/>
    </location>
</feature>
<keyword evidence="3" id="KW-0812">Transmembrane</keyword>
<reference evidence="6" key="1">
    <citation type="journal article" date="2019" name="Int. J. Syst. Evol. Microbiol.">
        <title>The Global Catalogue of Microorganisms (GCM) 10K type strain sequencing project: providing services to taxonomists for standard genome sequencing and annotation.</title>
        <authorList>
            <consortium name="The Broad Institute Genomics Platform"/>
            <consortium name="The Broad Institute Genome Sequencing Center for Infectious Disease"/>
            <person name="Wu L."/>
            <person name="Ma J."/>
        </authorList>
    </citation>
    <scope>NUCLEOTIDE SEQUENCE [LARGE SCALE GENOMIC DNA]</scope>
    <source>
        <strain evidence="6">JCM 18053</strain>
    </source>
</reference>
<feature type="coiled-coil region" evidence="1">
    <location>
        <begin position="67"/>
        <end position="110"/>
    </location>
</feature>
<sequence length="580" mass="64221">MGLSWIIRKGLLLLAIAAALPAQTPEAKEGKDVKEAKVEPAKVVPPAPVEEPAPDKRQTLSSLLTTRDGLRKSLEEQRQKLRNETAETAKKDIQAEIERLEKRRQEVERDFAVMVTGLQSLENYSTSPEVQAPLKLQDELGQFLTPIFSDLRELTRKPREVRALQDELARLELQKGQAKRAMEEVDKLLAELKASKAPDAGLRTELNDTRKRWQTRLGETESRVAVVQHQLQELNVSGANFWSELGKQVQRFVFTRGTNIALALLAFLVVLFGLRAAYYYALKLVPVKKYQRLSFSARLLDVVHEGGSLLLAIVSALLVLYARGDWLLGGLALLAVGGLLMTAKSGIGKHLEELQFLLNLGSVREGERVYIRGVPWRVGAIHMFTQLTNVAIGGPGLRLPLAELSKMVSRPSSLDEPWFPCSKRSWILLNGATLAQVTDITPDQVELRYGGGLKRCLPISDFVKMDVACLAGGFARSITVGFDYRHQPQALTEMPEILKSAVKAALLETMREEELTDVVVDFQEAAASSLNFLVVAVLAGSQAPNYLSIPRIMQRAVLATASRNGWEIPFPQMVVRQAGV</sequence>
<name>A0ABP9NTK0_9BACT</name>
<gene>
    <name evidence="5" type="ORF">GCM10023213_04680</name>
</gene>
<dbReference type="Gene3D" id="3.30.70.100">
    <property type="match status" value="1"/>
</dbReference>
<dbReference type="InterPro" id="IPR011066">
    <property type="entry name" value="MscS_channel_C_sf"/>
</dbReference>
<keyword evidence="4" id="KW-0732">Signal</keyword>
<feature type="signal peptide" evidence="4">
    <location>
        <begin position="1"/>
        <end position="27"/>
    </location>
</feature>
<dbReference type="Proteomes" id="UP001499852">
    <property type="component" value="Unassembled WGS sequence"/>
</dbReference>
<dbReference type="SUPFAM" id="SSF82689">
    <property type="entry name" value="Mechanosensitive channel protein MscS (YggB), C-terminal domain"/>
    <property type="match status" value="1"/>
</dbReference>
<evidence type="ECO:0008006" key="7">
    <source>
        <dbReference type="Google" id="ProtNLM"/>
    </source>
</evidence>
<protein>
    <recommendedName>
        <fullName evidence="7">Mechanosensitive ion channel</fullName>
    </recommendedName>
</protein>
<dbReference type="EMBL" id="BAABIA010000001">
    <property type="protein sequence ID" value="GAA5133939.1"/>
    <property type="molecule type" value="Genomic_DNA"/>
</dbReference>
<evidence type="ECO:0000256" key="4">
    <source>
        <dbReference type="SAM" id="SignalP"/>
    </source>
</evidence>
<proteinExistence type="predicted"/>
<evidence type="ECO:0000256" key="1">
    <source>
        <dbReference type="SAM" id="Coils"/>
    </source>
</evidence>
<feature type="compositionally biased region" description="Basic and acidic residues" evidence="2">
    <location>
        <begin position="26"/>
        <end position="40"/>
    </location>
</feature>
<comment type="caution">
    <text evidence="5">The sequence shown here is derived from an EMBL/GenBank/DDBJ whole genome shotgun (WGS) entry which is preliminary data.</text>
</comment>
<organism evidence="5 6">
    <name type="scientific">Prosthecobacter algae</name>
    <dbReference type="NCBI Taxonomy" id="1144682"/>
    <lineage>
        <taxon>Bacteria</taxon>
        <taxon>Pseudomonadati</taxon>
        <taxon>Verrucomicrobiota</taxon>
        <taxon>Verrucomicrobiia</taxon>
        <taxon>Verrucomicrobiales</taxon>
        <taxon>Verrucomicrobiaceae</taxon>
        <taxon>Prosthecobacter</taxon>
    </lineage>
</organism>
<feature type="transmembrane region" description="Helical" evidence="3">
    <location>
        <begin position="302"/>
        <end position="320"/>
    </location>
</feature>
<evidence type="ECO:0000313" key="6">
    <source>
        <dbReference type="Proteomes" id="UP001499852"/>
    </source>
</evidence>
<keyword evidence="1" id="KW-0175">Coiled coil</keyword>
<feature type="transmembrane region" description="Helical" evidence="3">
    <location>
        <begin position="326"/>
        <end position="343"/>
    </location>
</feature>
<dbReference type="RefSeq" id="WP_345734767.1">
    <property type="nucleotide sequence ID" value="NZ_BAABIA010000001.1"/>
</dbReference>
<evidence type="ECO:0000256" key="3">
    <source>
        <dbReference type="SAM" id="Phobius"/>
    </source>
</evidence>
<feature type="chain" id="PRO_5045078087" description="Mechanosensitive ion channel" evidence="4">
    <location>
        <begin position="28"/>
        <end position="580"/>
    </location>
</feature>
<evidence type="ECO:0000256" key="2">
    <source>
        <dbReference type="SAM" id="MobiDB-lite"/>
    </source>
</evidence>